<dbReference type="Pfam" id="PF13798">
    <property type="entry name" value="PCYCGC"/>
    <property type="match status" value="1"/>
</dbReference>
<dbReference type="InterPro" id="IPR025673">
    <property type="entry name" value="PCYCGC"/>
</dbReference>
<keyword evidence="4" id="KW-1185">Reference proteome</keyword>
<feature type="signal peptide" evidence="2">
    <location>
        <begin position="1"/>
        <end position="27"/>
    </location>
</feature>
<evidence type="ECO:0000256" key="1">
    <source>
        <dbReference type="SAM" id="MobiDB-lite"/>
    </source>
</evidence>
<keyword evidence="2" id="KW-0732">Signal</keyword>
<dbReference type="RefSeq" id="WP_117328049.1">
    <property type="nucleotide sequence ID" value="NZ_QVTE01000051.1"/>
</dbReference>
<protein>
    <recommendedName>
        <fullName evidence="5">Lipoprotein</fullName>
    </recommendedName>
</protein>
<evidence type="ECO:0008006" key="5">
    <source>
        <dbReference type="Google" id="ProtNLM"/>
    </source>
</evidence>
<reference evidence="3 4" key="1">
    <citation type="submission" date="2018-08" db="EMBL/GenBank/DDBJ databases">
        <title>Bacillus chawlae sp. nov., Bacillus glennii sp. nov., and Bacillus saganii sp. nov. Isolated from the Vehicle Assembly Building at Kennedy Space Center where the Viking Spacecraft were Assembled.</title>
        <authorList>
            <person name="Seuylemezian A."/>
            <person name="Vaishampayan P."/>
        </authorList>
    </citation>
    <scope>NUCLEOTIDE SEQUENCE [LARGE SCALE GENOMIC DNA]</scope>
    <source>
        <strain evidence="3 4">V47-23a</strain>
    </source>
</reference>
<proteinExistence type="predicted"/>
<dbReference type="OrthoDB" id="2654667at2"/>
<feature type="region of interest" description="Disordered" evidence="1">
    <location>
        <begin position="28"/>
        <end position="50"/>
    </location>
</feature>
<comment type="caution">
    <text evidence="3">The sequence shown here is derived from an EMBL/GenBank/DDBJ whole genome shotgun (WGS) entry which is preliminary data.</text>
</comment>
<accession>A0A372LJ90</accession>
<name>A0A372LJ90_9BACI</name>
<evidence type="ECO:0000256" key="2">
    <source>
        <dbReference type="SAM" id="SignalP"/>
    </source>
</evidence>
<dbReference type="AlphaFoldDB" id="A0A372LJ90"/>
<evidence type="ECO:0000313" key="3">
    <source>
        <dbReference type="EMBL" id="RFU66465.1"/>
    </source>
</evidence>
<sequence length="177" mass="19253">MKKIYAKAGTMLLLSALFLGGCGTSQDETKTAKEHTSKHEASGGAHQEHLPHGDLREETASAKELPGFLQDKDEAMGVIYAAAGQNKELLENIPCYCGCGESVGHRDNYDCFIHENKENGAVVWDDHGTRCGVCLETAAESINLYKSGKGIKEIRDYIDDKYKEGFAAPTPTQMPKG</sequence>
<feature type="chain" id="PRO_5016993447" description="Lipoprotein" evidence="2">
    <location>
        <begin position="28"/>
        <end position="177"/>
    </location>
</feature>
<organism evidence="3 4">
    <name type="scientific">Peribacillus saganii</name>
    <dbReference type="NCBI Taxonomy" id="2303992"/>
    <lineage>
        <taxon>Bacteria</taxon>
        <taxon>Bacillati</taxon>
        <taxon>Bacillota</taxon>
        <taxon>Bacilli</taxon>
        <taxon>Bacillales</taxon>
        <taxon>Bacillaceae</taxon>
        <taxon>Peribacillus</taxon>
    </lineage>
</organism>
<dbReference type="EMBL" id="QVTE01000051">
    <property type="protein sequence ID" value="RFU66465.1"/>
    <property type="molecule type" value="Genomic_DNA"/>
</dbReference>
<gene>
    <name evidence="3" type="ORF">D0469_17710</name>
</gene>
<dbReference type="Proteomes" id="UP000264541">
    <property type="component" value="Unassembled WGS sequence"/>
</dbReference>
<dbReference type="PROSITE" id="PS51257">
    <property type="entry name" value="PROKAR_LIPOPROTEIN"/>
    <property type="match status" value="1"/>
</dbReference>
<evidence type="ECO:0000313" key="4">
    <source>
        <dbReference type="Proteomes" id="UP000264541"/>
    </source>
</evidence>